<keyword evidence="3" id="KW-1185">Reference proteome</keyword>
<accession>A0A9X1DE13</accession>
<gene>
    <name evidence="2" type="ORF">KK488_14665</name>
</gene>
<reference evidence="2" key="1">
    <citation type="submission" date="2021-05" db="EMBL/GenBank/DDBJ databases">
        <title>Genome of Sphingobium sp. strain.</title>
        <authorList>
            <person name="Fan R."/>
        </authorList>
    </citation>
    <scope>NUCLEOTIDE SEQUENCE</scope>
    <source>
        <strain evidence="2">H33</strain>
    </source>
</reference>
<dbReference type="RefSeq" id="WP_214624447.1">
    <property type="nucleotide sequence ID" value="NZ_JAHGAW010000009.1"/>
</dbReference>
<organism evidence="2 3">
    <name type="scientific">Sphingobium nicotianae</name>
    <dbReference type="NCBI Taxonomy" id="2782607"/>
    <lineage>
        <taxon>Bacteria</taxon>
        <taxon>Pseudomonadati</taxon>
        <taxon>Pseudomonadota</taxon>
        <taxon>Alphaproteobacteria</taxon>
        <taxon>Sphingomonadales</taxon>
        <taxon>Sphingomonadaceae</taxon>
        <taxon>Sphingobium</taxon>
    </lineage>
</organism>
<dbReference type="AlphaFoldDB" id="A0A9X1DE13"/>
<proteinExistence type="predicted"/>
<feature type="signal peptide" evidence="1">
    <location>
        <begin position="1"/>
        <end position="24"/>
    </location>
</feature>
<keyword evidence="1" id="KW-0732">Signal</keyword>
<dbReference type="EMBL" id="JAHGAW010000009">
    <property type="protein sequence ID" value="MBT2188195.1"/>
    <property type="molecule type" value="Genomic_DNA"/>
</dbReference>
<feature type="chain" id="PRO_5040999250" evidence="1">
    <location>
        <begin position="25"/>
        <end position="143"/>
    </location>
</feature>
<dbReference type="Pfam" id="PF19649">
    <property type="entry name" value="DUF6152"/>
    <property type="match status" value="1"/>
</dbReference>
<evidence type="ECO:0000313" key="3">
    <source>
        <dbReference type="Proteomes" id="UP001138757"/>
    </source>
</evidence>
<dbReference type="Proteomes" id="UP001138757">
    <property type="component" value="Unassembled WGS sequence"/>
</dbReference>
<protein>
    <submittedName>
        <fullName evidence="2">Uncharacterized protein</fullName>
    </submittedName>
</protein>
<evidence type="ECO:0000313" key="2">
    <source>
        <dbReference type="EMBL" id="MBT2188195.1"/>
    </source>
</evidence>
<dbReference type="InterPro" id="IPR046150">
    <property type="entry name" value="DUF6152"/>
</dbReference>
<comment type="caution">
    <text evidence="2">The sequence shown here is derived from an EMBL/GenBank/DDBJ whole genome shotgun (WGS) entry which is preliminary data.</text>
</comment>
<name>A0A9X1DE13_9SPHN</name>
<evidence type="ECO:0000256" key="1">
    <source>
        <dbReference type="SAM" id="SignalP"/>
    </source>
</evidence>
<sequence>MAQTTKSALRLGLAVLMSSGLALTAIPSPAHHSTAMFNWGKEIPMTGATVERWDWTNPHTFLYVTINGKAGPEHWAFEGMSPNHLGRIGWTKHTLKPGDKIDLTYYALKDGRKGGFNVTIKLPNGQVKKQLESPGTRPDQPGS</sequence>